<dbReference type="GeneID" id="18812578"/>
<dbReference type="EMBL" id="GL945430">
    <property type="protein sequence ID" value="EGO28179.1"/>
    <property type="molecule type" value="Genomic_DNA"/>
</dbReference>
<dbReference type="AlphaFoldDB" id="F8NLD1"/>
<sequence length="241" mass="27180">MAKQLLMLHNTSQDPLTVFLETQQKGLQWLQSLGIPALHLWSCSCIVVQYLAVYLLNQLLQVQLSVHPNELWNTLLATWDRKSGNIQIHTPTYLRGLLSVPTRLMTTIYSFTSKTVLSKFFDHMRQIQSTHMLKHISYPFSLILMCANGLDCVYLPLKLLEAFGGRNSRETQPLNFKTCQSDAALYTVDMKSIQSVVAMVPHSIRGEARPFAVEKRGLDAGIMAGQTEEDNDEALLQDNVG</sequence>
<accession>F8NLD1</accession>
<dbReference type="OrthoDB" id="2669721at2759"/>
<evidence type="ECO:0000313" key="1">
    <source>
        <dbReference type="EMBL" id="EGO28179.1"/>
    </source>
</evidence>
<dbReference type="KEGG" id="sla:SERLADRAFT_405832"/>
<dbReference type="HOGENOM" id="CLU_1152343_0_0_1"/>
<name>F8NLD1_SERL9</name>
<reference evidence="1" key="1">
    <citation type="submission" date="2011-04" db="EMBL/GenBank/DDBJ databases">
        <title>Evolution of plant cell wall degrading machinery underlies the functional diversity of forest fungi.</title>
        <authorList>
            <consortium name="US DOE Joint Genome Institute (JGI-PGF)"/>
            <person name="Eastwood D.C."/>
            <person name="Floudas D."/>
            <person name="Binder M."/>
            <person name="Majcherczyk A."/>
            <person name="Schneider P."/>
            <person name="Aerts A."/>
            <person name="Asiegbu F.O."/>
            <person name="Baker S.E."/>
            <person name="Barry K."/>
            <person name="Bendiksby M."/>
            <person name="Blumentritt M."/>
            <person name="Coutinho P.M."/>
            <person name="Cullen D."/>
            <person name="Cullen D."/>
            <person name="Gathman A."/>
            <person name="Goodell B."/>
            <person name="Henrissat B."/>
            <person name="Ihrmark K."/>
            <person name="Kauserud H."/>
            <person name="Kohler A."/>
            <person name="LaButti K."/>
            <person name="Lapidus A."/>
            <person name="Lavin J.L."/>
            <person name="Lee Y.-H."/>
            <person name="Lindquist E."/>
            <person name="Lilly W."/>
            <person name="Lucas S."/>
            <person name="Morin E."/>
            <person name="Murat C."/>
            <person name="Oguiza J.A."/>
            <person name="Park J."/>
            <person name="Pisabarro A.G."/>
            <person name="Riley R."/>
            <person name="Rosling A."/>
            <person name="Salamov A."/>
            <person name="Schmidt O."/>
            <person name="Schmutz J."/>
            <person name="Skrede I."/>
            <person name="Stenlid J."/>
            <person name="Wiebenga A."/>
            <person name="Xie X."/>
            <person name="Kues U."/>
            <person name="Hibbett D.S."/>
            <person name="Hoffmeister D."/>
            <person name="Hogberg N."/>
            <person name="Martin F."/>
            <person name="Grigoriev I.V."/>
            <person name="Watkinson S.C."/>
        </authorList>
    </citation>
    <scope>NUCLEOTIDE SEQUENCE</scope>
    <source>
        <strain evidence="1">S7.9</strain>
    </source>
</reference>
<proteinExistence type="predicted"/>
<dbReference type="Proteomes" id="UP000008064">
    <property type="component" value="Unassembled WGS sequence"/>
</dbReference>
<dbReference type="RefSeq" id="XP_007314378.1">
    <property type="nucleotide sequence ID" value="XM_007314316.1"/>
</dbReference>
<protein>
    <submittedName>
        <fullName evidence="1">Uncharacterized protein</fullName>
    </submittedName>
</protein>
<organism>
    <name type="scientific">Serpula lacrymans var. lacrymans (strain S7.9)</name>
    <name type="common">Dry rot fungus</name>
    <dbReference type="NCBI Taxonomy" id="578457"/>
    <lineage>
        <taxon>Eukaryota</taxon>
        <taxon>Fungi</taxon>
        <taxon>Dikarya</taxon>
        <taxon>Basidiomycota</taxon>
        <taxon>Agaricomycotina</taxon>
        <taxon>Agaricomycetes</taxon>
        <taxon>Agaricomycetidae</taxon>
        <taxon>Boletales</taxon>
        <taxon>Coniophorineae</taxon>
        <taxon>Serpulaceae</taxon>
        <taxon>Serpula</taxon>
    </lineage>
</organism>
<gene>
    <name evidence="1" type="ORF">SERLADRAFT_405832</name>
</gene>